<dbReference type="CDD" id="cd00959">
    <property type="entry name" value="DeoC"/>
    <property type="match status" value="1"/>
</dbReference>
<evidence type="ECO:0000313" key="8">
    <source>
        <dbReference type="EMBL" id="KKB55751.1"/>
    </source>
</evidence>
<organism evidence="8 9">
    <name type="scientific">Parabacteroides gordonii MS-1 = DSM 23371</name>
    <dbReference type="NCBI Taxonomy" id="1203610"/>
    <lineage>
        <taxon>Bacteria</taxon>
        <taxon>Pseudomonadati</taxon>
        <taxon>Bacteroidota</taxon>
        <taxon>Bacteroidia</taxon>
        <taxon>Bacteroidales</taxon>
        <taxon>Tannerellaceae</taxon>
        <taxon>Parabacteroides</taxon>
    </lineage>
</organism>
<evidence type="ECO:0000256" key="3">
    <source>
        <dbReference type="ARBA" id="ARBA00023239"/>
    </source>
</evidence>
<dbReference type="Gene3D" id="3.20.20.70">
    <property type="entry name" value="Aldolase class I"/>
    <property type="match status" value="1"/>
</dbReference>
<dbReference type="PATRIC" id="fig|1203610.3.peg.3289"/>
<dbReference type="GO" id="GO:0006018">
    <property type="term" value="P:2-deoxyribose 1-phosphate catabolic process"/>
    <property type="evidence" value="ECO:0007669"/>
    <property type="project" value="UniProtKB-UniRule"/>
</dbReference>
<keyword evidence="2 7" id="KW-0963">Cytoplasm</keyword>
<dbReference type="NCBIfam" id="TIGR00126">
    <property type="entry name" value="deoC"/>
    <property type="match status" value="1"/>
</dbReference>
<dbReference type="SUPFAM" id="SSF51569">
    <property type="entry name" value="Aldolase"/>
    <property type="match status" value="1"/>
</dbReference>
<evidence type="ECO:0000313" key="9">
    <source>
        <dbReference type="Proteomes" id="UP000033035"/>
    </source>
</evidence>
<dbReference type="GO" id="GO:0016052">
    <property type="term" value="P:carbohydrate catabolic process"/>
    <property type="evidence" value="ECO:0007669"/>
    <property type="project" value="TreeGrafter"/>
</dbReference>
<feature type="active site" description="Proton donor/acceptor" evidence="7">
    <location>
        <position position="192"/>
    </location>
</feature>
<dbReference type="InterPro" id="IPR028581">
    <property type="entry name" value="DeoC_typeI"/>
</dbReference>
<evidence type="ECO:0000256" key="2">
    <source>
        <dbReference type="ARBA" id="ARBA00022490"/>
    </source>
</evidence>
<sequence>MNEITANLSAEQLAGMIDHTFLKPFGTAENIEKLCAEARKYNFAMVAINPAEVETCVKLLEGSPVRVGAAIGFPLGQTTTECKAFETRDAIEKGATEIDTVINVRALQKGRLDIVKKEIEDMVAICKPAGVICKVILETCYLSDAEKETVCRIAKEADVDFVKTSTGFGTAGATVEDVALMRRVVGPEIGVKAAGGIRDLDTALAMIKAGATRIGTSSGVSIVEAYKVSLG</sequence>
<dbReference type="RefSeq" id="WP_028726205.1">
    <property type="nucleotide sequence ID" value="NZ_AUAE01000008.1"/>
</dbReference>
<name>A0A0F5JD11_9BACT</name>
<comment type="function">
    <text evidence="6 7">Catalyzes a reversible aldol reaction between acetaldehyde and D-glyceraldehyde 3-phosphate to generate 2-deoxy-D-ribose 5-phosphate.</text>
</comment>
<keyword evidence="3 7" id="KW-0456">Lyase</keyword>
<comment type="caution">
    <text evidence="8">The sequence shown here is derived from an EMBL/GenBank/DDBJ whole genome shotgun (WGS) entry which is preliminary data.</text>
</comment>
<dbReference type="PANTHER" id="PTHR10889:SF1">
    <property type="entry name" value="DEOXYRIBOSE-PHOSPHATE ALDOLASE"/>
    <property type="match status" value="1"/>
</dbReference>
<dbReference type="SMART" id="SM01133">
    <property type="entry name" value="DeoC"/>
    <property type="match status" value="1"/>
</dbReference>
<dbReference type="GO" id="GO:0004139">
    <property type="term" value="F:deoxyribose-phosphate aldolase activity"/>
    <property type="evidence" value="ECO:0007669"/>
    <property type="project" value="UniProtKB-UniRule"/>
</dbReference>
<protein>
    <recommendedName>
        <fullName evidence="7">Deoxyribose-phosphate aldolase</fullName>
        <shortName evidence="7">DERA</shortName>
        <ecNumber evidence="7">4.1.2.4</ecNumber>
    </recommendedName>
    <alternativeName>
        <fullName evidence="7">2-deoxy-D-ribose 5-phosphate aldolase</fullName>
    </alternativeName>
    <alternativeName>
        <fullName evidence="7">Phosphodeoxyriboaldolase</fullName>
        <shortName evidence="7">Deoxyriboaldolase</shortName>
    </alternativeName>
</protein>
<dbReference type="InterPro" id="IPR011343">
    <property type="entry name" value="DeoC"/>
</dbReference>
<comment type="pathway">
    <text evidence="7">Carbohydrate degradation; 2-deoxy-D-ribose 1-phosphate degradation; D-glyceraldehyde 3-phosphate and acetaldehyde from 2-deoxy-alpha-D-ribose 1-phosphate: step 2/2.</text>
</comment>
<evidence type="ECO:0000256" key="4">
    <source>
        <dbReference type="ARBA" id="ARBA00023270"/>
    </source>
</evidence>
<evidence type="ECO:0000256" key="5">
    <source>
        <dbReference type="ARBA" id="ARBA00048791"/>
    </source>
</evidence>
<keyword evidence="4 7" id="KW-0704">Schiff base</keyword>
<dbReference type="Pfam" id="PF01791">
    <property type="entry name" value="DeoC"/>
    <property type="match status" value="1"/>
</dbReference>
<proteinExistence type="inferred from homology"/>
<comment type="similarity">
    <text evidence="1 7">Belongs to the DeoC/FbaB aldolase family. DeoC type 1 subfamily.</text>
</comment>
<feature type="active site" description="Schiff-base intermediate with acetaldehyde" evidence="7">
    <location>
        <position position="163"/>
    </location>
</feature>
<dbReference type="EMBL" id="AQHW01000015">
    <property type="protein sequence ID" value="KKB55751.1"/>
    <property type="molecule type" value="Genomic_DNA"/>
</dbReference>
<reference evidence="8 9" key="1">
    <citation type="submission" date="2013-04" db="EMBL/GenBank/DDBJ databases">
        <title>The Genome Sequence of Parabacteroides gordonii DSM 23371.</title>
        <authorList>
            <consortium name="The Broad Institute Genomics Platform"/>
            <person name="Earl A."/>
            <person name="Ward D."/>
            <person name="Feldgarden M."/>
            <person name="Gevers D."/>
            <person name="Martens E."/>
            <person name="Sakamoto M."/>
            <person name="Benno Y."/>
            <person name="Suzuki N."/>
            <person name="Matsunaga N."/>
            <person name="Koshihara K."/>
            <person name="Seki M."/>
            <person name="Komiya H."/>
            <person name="Walker B."/>
            <person name="Young S."/>
            <person name="Zeng Q."/>
            <person name="Gargeya S."/>
            <person name="Fitzgerald M."/>
            <person name="Haas B."/>
            <person name="Abouelleil A."/>
            <person name="Allen A.W."/>
            <person name="Alvarado L."/>
            <person name="Arachchi H.M."/>
            <person name="Berlin A.M."/>
            <person name="Chapman S.B."/>
            <person name="Gainer-Dewar J."/>
            <person name="Goldberg J."/>
            <person name="Griggs A."/>
            <person name="Gujja S."/>
            <person name="Hansen M."/>
            <person name="Howarth C."/>
            <person name="Imamovic A."/>
            <person name="Ireland A."/>
            <person name="Larimer J."/>
            <person name="McCowan C."/>
            <person name="Murphy C."/>
            <person name="Pearson M."/>
            <person name="Poon T.W."/>
            <person name="Priest M."/>
            <person name="Roberts A."/>
            <person name="Saif S."/>
            <person name="Shea T."/>
            <person name="Sisk P."/>
            <person name="Sykes S."/>
            <person name="Wortman J."/>
            <person name="Nusbaum C."/>
            <person name="Birren B."/>
        </authorList>
    </citation>
    <scope>NUCLEOTIDE SEQUENCE [LARGE SCALE GENOMIC DNA]</scope>
    <source>
        <strain evidence="8 9">MS-1</strain>
    </source>
</reference>
<dbReference type="EC" id="4.1.2.4" evidence="7"/>
<dbReference type="InterPro" id="IPR013785">
    <property type="entry name" value="Aldolase_TIM"/>
</dbReference>
<dbReference type="GO" id="GO:0009264">
    <property type="term" value="P:deoxyribonucleotide catabolic process"/>
    <property type="evidence" value="ECO:0007669"/>
    <property type="project" value="UniProtKB-UniRule"/>
</dbReference>
<dbReference type="AlphaFoldDB" id="A0A0F5JD11"/>
<evidence type="ECO:0000256" key="6">
    <source>
        <dbReference type="ARBA" id="ARBA00056337"/>
    </source>
</evidence>
<dbReference type="InterPro" id="IPR002915">
    <property type="entry name" value="DeoC/FbaB/LacD_aldolase"/>
</dbReference>
<evidence type="ECO:0000256" key="7">
    <source>
        <dbReference type="HAMAP-Rule" id="MF_00114"/>
    </source>
</evidence>
<dbReference type="STRING" id="1203610.HMPREF1536_03226"/>
<evidence type="ECO:0000256" key="1">
    <source>
        <dbReference type="ARBA" id="ARBA00010936"/>
    </source>
</evidence>
<keyword evidence="9" id="KW-1185">Reference proteome</keyword>
<comment type="subcellular location">
    <subcellularLocation>
        <location evidence="7">Cytoplasm</location>
    </subcellularLocation>
</comment>
<dbReference type="PIRSF" id="PIRSF001357">
    <property type="entry name" value="DeoC"/>
    <property type="match status" value="1"/>
</dbReference>
<dbReference type="UniPathway" id="UPA00002">
    <property type="reaction ID" value="UER00468"/>
</dbReference>
<accession>A0A0F5JD11</accession>
<dbReference type="Proteomes" id="UP000033035">
    <property type="component" value="Unassembled WGS sequence"/>
</dbReference>
<dbReference type="GO" id="GO:0005737">
    <property type="term" value="C:cytoplasm"/>
    <property type="evidence" value="ECO:0007669"/>
    <property type="project" value="UniProtKB-SubCell"/>
</dbReference>
<feature type="active site" description="Proton donor/acceptor" evidence="7">
    <location>
        <position position="99"/>
    </location>
</feature>
<gene>
    <name evidence="7" type="primary">deoC</name>
    <name evidence="8" type="ORF">HMPREF1536_03226</name>
</gene>
<comment type="catalytic activity">
    <reaction evidence="5 7">
        <text>2-deoxy-D-ribose 5-phosphate = D-glyceraldehyde 3-phosphate + acetaldehyde</text>
        <dbReference type="Rhea" id="RHEA:12821"/>
        <dbReference type="ChEBI" id="CHEBI:15343"/>
        <dbReference type="ChEBI" id="CHEBI:59776"/>
        <dbReference type="ChEBI" id="CHEBI:62877"/>
        <dbReference type="EC" id="4.1.2.4"/>
    </reaction>
</comment>
<dbReference type="FunFam" id="3.20.20.70:FF:000044">
    <property type="entry name" value="Deoxyribose-phosphate aldolase"/>
    <property type="match status" value="1"/>
</dbReference>
<dbReference type="HAMAP" id="MF_00114">
    <property type="entry name" value="DeoC_type1"/>
    <property type="match status" value="1"/>
</dbReference>
<dbReference type="HOGENOM" id="CLU_053595_0_2_10"/>
<dbReference type="PANTHER" id="PTHR10889">
    <property type="entry name" value="DEOXYRIBOSE-PHOSPHATE ALDOLASE"/>
    <property type="match status" value="1"/>
</dbReference>